<gene>
    <name evidence="1" type="primary">draIR</name>
    <name evidence="1" type="ORF">MCNOR_1580</name>
</gene>
<proteinExistence type="predicted"/>
<sequence>MNNALLKQLIEFISKHDGIGDKAKLTALVNKEFVLTQDRSVYYRPEFAIRFSSAQSESFSNTVLSLSNLQKVDDRPFLVCLITPRKNYLLLANSTFLRKISHSSQELRENNIRGSFNGSDIMRDFEGISNVPANFERLYNIHAGIGFDGNLLRLVEATNNISPTGKKYMVSAAARIIILDAPTRALKFTASPDFLELKRDLDEKVDRFRNEILLAALIENVNVRGRIIEYLIAGEDERLRQDLVAALRDRGKGLPQVKTENALGDYARAFEQFSTETDVKTKIMILDSNPKAYNLDKMLEFLATPKSVFMFYFVGVDPHRIVNTVLVSMFQKRLLSSTILLKHWAGRNSRGVSQFEGKTIGSLILSPDNDIDMGMASSFLEKIIDL</sequence>
<dbReference type="REBASE" id="702117">
    <property type="entry name" value="McaNorORF1579P"/>
</dbReference>
<accession>A0AA35XUV5</accession>
<evidence type="ECO:0000313" key="1">
    <source>
        <dbReference type="EMBL" id="CAI8801641.1"/>
    </source>
</evidence>
<protein>
    <submittedName>
        <fullName evidence="1">DraI</fullName>
    </submittedName>
</protein>
<dbReference type="AlphaFoldDB" id="A0AA35XUV5"/>
<dbReference type="Proteomes" id="UP001158598">
    <property type="component" value="Chromosome"/>
</dbReference>
<reference evidence="1" key="1">
    <citation type="submission" date="2023-03" db="EMBL/GenBank/DDBJ databases">
        <authorList>
            <person name="Pearce D."/>
        </authorList>
    </citation>
    <scope>NUCLEOTIDE SEQUENCE</scope>
    <source>
        <strain evidence="1">Mc</strain>
    </source>
</reference>
<dbReference type="EMBL" id="OX458332">
    <property type="protein sequence ID" value="CAI8801641.1"/>
    <property type="molecule type" value="Genomic_DNA"/>
</dbReference>
<name>A0AA35XUV5_METCP</name>
<organism evidence="1 2">
    <name type="scientific">Methylococcus capsulatus</name>
    <dbReference type="NCBI Taxonomy" id="414"/>
    <lineage>
        <taxon>Bacteria</taxon>
        <taxon>Pseudomonadati</taxon>
        <taxon>Pseudomonadota</taxon>
        <taxon>Gammaproteobacteria</taxon>
        <taxon>Methylococcales</taxon>
        <taxon>Methylococcaceae</taxon>
        <taxon>Methylococcus</taxon>
    </lineage>
</organism>
<evidence type="ECO:0000313" key="2">
    <source>
        <dbReference type="Proteomes" id="UP001158598"/>
    </source>
</evidence>
<dbReference type="RefSeq" id="WP_017365785.1">
    <property type="nucleotide sequence ID" value="NZ_OX458332.1"/>
</dbReference>